<dbReference type="SUPFAM" id="SSF51735">
    <property type="entry name" value="NAD(P)-binding Rossmann-fold domains"/>
    <property type="match status" value="1"/>
</dbReference>
<name>A0A316W1B4_9BASI</name>
<feature type="compositionally biased region" description="Low complexity" evidence="1">
    <location>
        <begin position="60"/>
        <end position="72"/>
    </location>
</feature>
<keyword evidence="3" id="KW-1185">Reference proteome</keyword>
<evidence type="ECO:0000313" key="3">
    <source>
        <dbReference type="Proteomes" id="UP000245783"/>
    </source>
</evidence>
<dbReference type="AlphaFoldDB" id="A0A316W1B4"/>
<dbReference type="InterPro" id="IPR036291">
    <property type="entry name" value="NAD(P)-bd_dom_sf"/>
</dbReference>
<protein>
    <submittedName>
        <fullName evidence="2">Uncharacterized protein</fullName>
    </submittedName>
</protein>
<accession>A0A316W1B4</accession>
<feature type="region of interest" description="Disordered" evidence="1">
    <location>
        <begin position="41"/>
        <end position="72"/>
    </location>
</feature>
<dbReference type="GeneID" id="37032508"/>
<gene>
    <name evidence="2" type="ORF">IE81DRAFT_172528</name>
</gene>
<dbReference type="RefSeq" id="XP_025368615.1">
    <property type="nucleotide sequence ID" value="XM_025510638.1"/>
</dbReference>
<organism evidence="2 3">
    <name type="scientific">Ceraceosorus guamensis</name>
    <dbReference type="NCBI Taxonomy" id="1522189"/>
    <lineage>
        <taxon>Eukaryota</taxon>
        <taxon>Fungi</taxon>
        <taxon>Dikarya</taxon>
        <taxon>Basidiomycota</taxon>
        <taxon>Ustilaginomycotina</taxon>
        <taxon>Exobasidiomycetes</taxon>
        <taxon>Ceraceosorales</taxon>
        <taxon>Ceraceosoraceae</taxon>
        <taxon>Ceraceosorus</taxon>
    </lineage>
</organism>
<dbReference type="InParanoid" id="A0A316W1B4"/>
<reference evidence="2 3" key="1">
    <citation type="journal article" date="2018" name="Mol. Biol. Evol.">
        <title>Broad Genomic Sampling Reveals a Smut Pathogenic Ancestry of the Fungal Clade Ustilaginomycotina.</title>
        <authorList>
            <person name="Kijpornyongpan T."/>
            <person name="Mondo S.J."/>
            <person name="Barry K."/>
            <person name="Sandor L."/>
            <person name="Lee J."/>
            <person name="Lipzen A."/>
            <person name="Pangilinan J."/>
            <person name="LaButti K."/>
            <person name="Hainaut M."/>
            <person name="Henrissat B."/>
            <person name="Grigoriev I.V."/>
            <person name="Spatafora J.W."/>
            <person name="Aime M.C."/>
        </authorList>
    </citation>
    <scope>NUCLEOTIDE SEQUENCE [LARGE SCALE GENOMIC DNA]</scope>
    <source>
        <strain evidence="2 3">MCA 4658</strain>
    </source>
</reference>
<dbReference type="Proteomes" id="UP000245783">
    <property type="component" value="Unassembled WGS sequence"/>
</dbReference>
<evidence type="ECO:0000256" key="1">
    <source>
        <dbReference type="SAM" id="MobiDB-lite"/>
    </source>
</evidence>
<dbReference type="OrthoDB" id="419598at2759"/>
<dbReference type="STRING" id="1522189.A0A316W1B4"/>
<evidence type="ECO:0000313" key="2">
    <source>
        <dbReference type="EMBL" id="PWN41455.1"/>
    </source>
</evidence>
<sequence length="310" mass="33896">MLADYGLTEEDAHLLPAMLPLSPSVLDLRAAARPHPYVEAELDQQEAPSRPDEDFQESGLAPTLSASQSSTLSTRRFRSDGFEAVDEEEARPMLLNPYAAASSLPLDLRNSTSPTHGLLCAHRNSISDPSVSSGHVDTFDKNCRRCDDRGKMGTSSTQAQSGALLVDDRFSAEVISAMHTRLSRSGAFIDLSPRWHIVAVTRSLNGRAANELRELGVEVVEADLQKPESIAAVLKAAYACFIPPYCLWGWPLAPRMLDALDMPGGLIDQLCTAECSVEVVIYEWVCSGRAKIFQRADETLQCDRDYPCGL</sequence>
<proteinExistence type="predicted"/>
<dbReference type="Gene3D" id="3.40.50.720">
    <property type="entry name" value="NAD(P)-binding Rossmann-like Domain"/>
    <property type="match status" value="1"/>
</dbReference>
<dbReference type="EMBL" id="KZ819392">
    <property type="protein sequence ID" value="PWN41455.1"/>
    <property type="molecule type" value="Genomic_DNA"/>
</dbReference>